<keyword evidence="3" id="KW-1185">Reference proteome</keyword>
<evidence type="ECO:0000313" key="2">
    <source>
        <dbReference type="EMBL" id="GIY50394.1"/>
    </source>
</evidence>
<dbReference type="AlphaFoldDB" id="A0AAV4TYK8"/>
<feature type="region of interest" description="Disordered" evidence="1">
    <location>
        <begin position="1"/>
        <end position="52"/>
    </location>
</feature>
<proteinExistence type="predicted"/>
<sequence>MPPNSAGKYVGEQKNSNILKSVQLKKQVLKPQKRNQPASTPMKSSPNGTTYNDFAQELDQTKRQCLRSSVLATCKPGGSRTTQCHQNKKKNLRKALRKSRKNFDFNFK</sequence>
<dbReference type="EMBL" id="BPLR01011972">
    <property type="protein sequence ID" value="GIY50394.1"/>
    <property type="molecule type" value="Genomic_DNA"/>
</dbReference>
<feature type="compositionally biased region" description="Polar residues" evidence="1">
    <location>
        <begin position="34"/>
        <end position="52"/>
    </location>
</feature>
<evidence type="ECO:0000256" key="1">
    <source>
        <dbReference type="SAM" id="MobiDB-lite"/>
    </source>
</evidence>
<name>A0AAV4TYK8_CAEEX</name>
<feature type="compositionally biased region" description="Basic residues" evidence="1">
    <location>
        <begin position="86"/>
        <end position="100"/>
    </location>
</feature>
<feature type="region of interest" description="Disordered" evidence="1">
    <location>
        <begin position="76"/>
        <end position="108"/>
    </location>
</feature>
<reference evidence="2 3" key="1">
    <citation type="submission" date="2021-06" db="EMBL/GenBank/DDBJ databases">
        <title>Caerostris extrusa draft genome.</title>
        <authorList>
            <person name="Kono N."/>
            <person name="Arakawa K."/>
        </authorList>
    </citation>
    <scope>NUCLEOTIDE SEQUENCE [LARGE SCALE GENOMIC DNA]</scope>
</reference>
<comment type="caution">
    <text evidence="2">The sequence shown here is derived from an EMBL/GenBank/DDBJ whole genome shotgun (WGS) entry which is preliminary data.</text>
</comment>
<evidence type="ECO:0000313" key="3">
    <source>
        <dbReference type="Proteomes" id="UP001054945"/>
    </source>
</evidence>
<accession>A0AAV4TYK8</accession>
<protein>
    <submittedName>
        <fullName evidence="2">Uncharacterized protein</fullName>
    </submittedName>
</protein>
<organism evidence="2 3">
    <name type="scientific">Caerostris extrusa</name>
    <name type="common">Bark spider</name>
    <name type="synonym">Caerostris bankana</name>
    <dbReference type="NCBI Taxonomy" id="172846"/>
    <lineage>
        <taxon>Eukaryota</taxon>
        <taxon>Metazoa</taxon>
        <taxon>Ecdysozoa</taxon>
        <taxon>Arthropoda</taxon>
        <taxon>Chelicerata</taxon>
        <taxon>Arachnida</taxon>
        <taxon>Araneae</taxon>
        <taxon>Araneomorphae</taxon>
        <taxon>Entelegynae</taxon>
        <taxon>Araneoidea</taxon>
        <taxon>Araneidae</taxon>
        <taxon>Caerostris</taxon>
    </lineage>
</organism>
<dbReference type="Proteomes" id="UP001054945">
    <property type="component" value="Unassembled WGS sequence"/>
</dbReference>
<gene>
    <name evidence="2" type="ORF">CEXT_518701</name>
</gene>